<dbReference type="EMBL" id="LNAL01000003">
    <property type="protein sequence ID" value="KUG09368.1"/>
    <property type="molecule type" value="Genomic_DNA"/>
</dbReference>
<organism evidence="1 2">
    <name type="scientific">Solirubrum puertoriconensis</name>
    <dbReference type="NCBI Taxonomy" id="1751427"/>
    <lineage>
        <taxon>Bacteria</taxon>
        <taxon>Pseudomonadati</taxon>
        <taxon>Bacteroidota</taxon>
        <taxon>Cytophagia</taxon>
        <taxon>Cytophagales</taxon>
    </lineage>
</organism>
<evidence type="ECO:0000313" key="2">
    <source>
        <dbReference type="Proteomes" id="UP000054223"/>
    </source>
</evidence>
<protein>
    <submittedName>
        <fullName evidence="1">Uncharacterized protein</fullName>
    </submittedName>
</protein>
<name>A0A9X0L626_SOLP1</name>
<proteinExistence type="predicted"/>
<evidence type="ECO:0000313" key="1">
    <source>
        <dbReference type="EMBL" id="KUG09368.1"/>
    </source>
</evidence>
<gene>
    <name evidence="1" type="ORF">ASU33_16695</name>
</gene>
<sequence>MLYLQAAYIGSEWLWHTITFWLFFFGKAPASVPTYTSFDTNATINGESVRSLLAGLRLANQGSELLARHGIAENPEPGKWYPMQAWLDVLADVEAEFGPETLYSIGLQVVDHSQFPASLHSLSQAMRGLDLTYRTNVHGQNMGYYHVVRETEHEMLLHCRTPNPVPFDLGIITGLARRFKPADAVRVKVEVEPERPVPTDPHLTAFSIRW</sequence>
<accession>A0A9X0L626</accession>
<dbReference type="Proteomes" id="UP000054223">
    <property type="component" value="Unassembled WGS sequence"/>
</dbReference>
<comment type="caution">
    <text evidence="1">The sequence shown here is derived from an EMBL/GenBank/DDBJ whole genome shotgun (WGS) entry which is preliminary data.</text>
</comment>
<keyword evidence="2" id="KW-1185">Reference proteome</keyword>
<dbReference type="AlphaFoldDB" id="A0A9X0L626"/>
<reference evidence="1 2" key="1">
    <citation type="submission" date="2015-11" db="EMBL/GenBank/DDBJ databases">
        <title>Solirubrum puertoriconensis gen. nov. an environmental bacteria isolated in Puerto Rico.</title>
        <authorList>
            <person name="Cuebas-Irizarry M.F."/>
            <person name="Montalvo-Rodriguez R."/>
        </authorList>
    </citation>
    <scope>NUCLEOTIDE SEQUENCE [LARGE SCALE GENOMIC DNA]</scope>
    <source>
        <strain evidence="1 2">MC1A</strain>
    </source>
</reference>